<organism evidence="1 2">
    <name type="scientific">Eleutherodactylus coqui</name>
    <name type="common">Puerto Rican coqui</name>
    <dbReference type="NCBI Taxonomy" id="57060"/>
    <lineage>
        <taxon>Eukaryota</taxon>
        <taxon>Metazoa</taxon>
        <taxon>Chordata</taxon>
        <taxon>Craniata</taxon>
        <taxon>Vertebrata</taxon>
        <taxon>Euteleostomi</taxon>
        <taxon>Amphibia</taxon>
        <taxon>Batrachia</taxon>
        <taxon>Anura</taxon>
        <taxon>Neobatrachia</taxon>
        <taxon>Hyloidea</taxon>
        <taxon>Eleutherodactylidae</taxon>
        <taxon>Eleutherodactylinae</taxon>
        <taxon>Eleutherodactylus</taxon>
        <taxon>Eleutherodactylus</taxon>
    </lineage>
</organism>
<sequence>MSVDGPYILPIVVPPLLGSPPEQCLVSQSVWVKVLKKVRGTRESAKLGKNPFNTTYKAWKPAQFLSHSITTRGRCKQNSS</sequence>
<dbReference type="AlphaFoldDB" id="A0A8J6K446"/>
<evidence type="ECO:0000313" key="1">
    <source>
        <dbReference type="EMBL" id="KAG9474649.1"/>
    </source>
</evidence>
<comment type="caution">
    <text evidence="1">The sequence shown here is derived from an EMBL/GenBank/DDBJ whole genome shotgun (WGS) entry which is preliminary data.</text>
</comment>
<name>A0A8J6K446_ELECQ</name>
<gene>
    <name evidence="1" type="ORF">GDO78_004774</name>
</gene>
<protein>
    <submittedName>
        <fullName evidence="1">Uncharacterized protein</fullName>
    </submittedName>
</protein>
<reference evidence="1" key="1">
    <citation type="thesis" date="2020" institute="ProQuest LLC" country="789 East Eisenhower Parkway, Ann Arbor, MI, USA">
        <title>Comparative Genomics and Chromosome Evolution.</title>
        <authorList>
            <person name="Mudd A.B."/>
        </authorList>
    </citation>
    <scope>NUCLEOTIDE SEQUENCE</scope>
    <source>
        <strain evidence="1">HN-11 Male</strain>
        <tissue evidence="1">Kidney and liver</tissue>
    </source>
</reference>
<accession>A0A8J6K446</accession>
<dbReference type="EMBL" id="WNTK01000013">
    <property type="protein sequence ID" value="KAG9474649.1"/>
    <property type="molecule type" value="Genomic_DNA"/>
</dbReference>
<dbReference type="Proteomes" id="UP000770717">
    <property type="component" value="Unassembled WGS sequence"/>
</dbReference>
<proteinExistence type="predicted"/>
<evidence type="ECO:0000313" key="2">
    <source>
        <dbReference type="Proteomes" id="UP000770717"/>
    </source>
</evidence>
<keyword evidence="2" id="KW-1185">Reference proteome</keyword>